<comment type="catalytic activity">
    <reaction evidence="1 7">
        <text>L-glutamate = D-glutamate</text>
        <dbReference type="Rhea" id="RHEA:12813"/>
        <dbReference type="ChEBI" id="CHEBI:29985"/>
        <dbReference type="ChEBI" id="CHEBI:29986"/>
        <dbReference type="EC" id="5.1.1.3"/>
    </reaction>
</comment>
<keyword evidence="9" id="KW-1185">Reference proteome</keyword>
<feature type="binding site" evidence="7">
    <location>
        <begin position="42"/>
        <end position="43"/>
    </location>
    <ligand>
        <name>substrate</name>
    </ligand>
</feature>
<dbReference type="NCBIfam" id="TIGR00067">
    <property type="entry name" value="glut_race"/>
    <property type="match status" value="1"/>
</dbReference>
<dbReference type="InterPro" id="IPR001920">
    <property type="entry name" value="Asp/Glu_race"/>
</dbReference>
<dbReference type="Proteomes" id="UP000831947">
    <property type="component" value="Chromosome"/>
</dbReference>
<keyword evidence="4 7" id="KW-0573">Peptidoglycan synthesis</keyword>
<dbReference type="InterPro" id="IPR004391">
    <property type="entry name" value="Glu_race"/>
</dbReference>
<comment type="pathway">
    <text evidence="7">Cell wall biogenesis; peptidoglycan biosynthesis.</text>
</comment>
<keyword evidence="3 7" id="KW-0133">Cell shape</keyword>
<proteinExistence type="inferred from homology"/>
<keyword evidence="5 7" id="KW-0413">Isomerase</keyword>
<feature type="binding site" evidence="7">
    <location>
        <begin position="186"/>
        <end position="187"/>
    </location>
    <ligand>
        <name>substrate</name>
    </ligand>
</feature>
<dbReference type="PANTHER" id="PTHR21198">
    <property type="entry name" value="GLUTAMATE RACEMASE"/>
    <property type="match status" value="1"/>
</dbReference>
<dbReference type="PROSITE" id="PS00924">
    <property type="entry name" value="ASP_GLU_RACEMASE_2"/>
    <property type="match status" value="1"/>
</dbReference>
<dbReference type="HAMAP" id="MF_00258">
    <property type="entry name" value="Glu_racemase"/>
    <property type="match status" value="1"/>
</dbReference>
<dbReference type="GO" id="GO:0008881">
    <property type="term" value="F:glutamate racemase activity"/>
    <property type="evidence" value="ECO:0007669"/>
    <property type="project" value="UniProtKB-EC"/>
</dbReference>
<evidence type="ECO:0000256" key="7">
    <source>
        <dbReference type="HAMAP-Rule" id="MF_00258"/>
    </source>
</evidence>
<dbReference type="EC" id="5.1.1.3" evidence="2 7"/>
<gene>
    <name evidence="8" type="primary">racE</name>
    <name evidence="7" type="synonym">murI</name>
    <name evidence="8" type="ORF">MOO47_01470</name>
</gene>
<feature type="active site" description="Proton donor/acceptor" evidence="7">
    <location>
        <position position="73"/>
    </location>
</feature>
<dbReference type="NCBIfam" id="NF002035">
    <property type="entry name" value="PRK00865.1-3"/>
    <property type="match status" value="1"/>
</dbReference>
<sequence length="273" mass="29943">MDKRPIGFLDSGVGGLTVVKEVLQQLPHEDVIFIGDEAHLPYGEKTPAQIIAFVQQLVAFLLTKNVKMIVFACNTATAVALPIIQQQVSVPIIGVIASGSDAAIKQTKSKKVAVIATQATVNQHAYAEQIQLLTPNVTVFELATPHFVPLVENGQYHSQKARQTIWHDLQPILQQTDIDTLILGCTHYPLLYPLIQQAVGSDVCLVDAGKETVATIKQHLLTNNLLNTTNLKAQYEFYTTGNAQQFTTITKDWLPISTGKIQSVQLDVKEPIL</sequence>
<comment type="similarity">
    <text evidence="7">Belongs to the aspartate/glutamate racemases family.</text>
</comment>
<organism evidence="8 9">
    <name type="scientific">Bombilactobacillus thymidiniphilus</name>
    <dbReference type="NCBI Taxonomy" id="2923363"/>
    <lineage>
        <taxon>Bacteria</taxon>
        <taxon>Bacillati</taxon>
        <taxon>Bacillota</taxon>
        <taxon>Bacilli</taxon>
        <taxon>Lactobacillales</taxon>
        <taxon>Lactobacillaceae</taxon>
        <taxon>Bombilactobacillus</taxon>
    </lineage>
</organism>
<evidence type="ECO:0000256" key="6">
    <source>
        <dbReference type="ARBA" id="ARBA00023316"/>
    </source>
</evidence>
<evidence type="ECO:0000256" key="5">
    <source>
        <dbReference type="ARBA" id="ARBA00023235"/>
    </source>
</evidence>
<evidence type="ECO:0000256" key="3">
    <source>
        <dbReference type="ARBA" id="ARBA00022960"/>
    </source>
</evidence>
<evidence type="ECO:0000313" key="8">
    <source>
        <dbReference type="EMBL" id="UQS83888.1"/>
    </source>
</evidence>
<name>A0ABY4PDZ7_9LACO</name>
<evidence type="ECO:0000313" key="9">
    <source>
        <dbReference type="Proteomes" id="UP000831947"/>
    </source>
</evidence>
<dbReference type="InterPro" id="IPR033134">
    <property type="entry name" value="Asp/Glu_racemase_AS_2"/>
</dbReference>
<evidence type="ECO:0000256" key="1">
    <source>
        <dbReference type="ARBA" id="ARBA00001602"/>
    </source>
</evidence>
<feature type="binding site" evidence="7">
    <location>
        <begin position="10"/>
        <end position="11"/>
    </location>
    <ligand>
        <name>substrate</name>
    </ligand>
</feature>
<dbReference type="EMBL" id="CP093365">
    <property type="protein sequence ID" value="UQS83888.1"/>
    <property type="molecule type" value="Genomic_DNA"/>
</dbReference>
<feature type="binding site" evidence="7">
    <location>
        <begin position="74"/>
        <end position="75"/>
    </location>
    <ligand>
        <name>substrate</name>
    </ligand>
</feature>
<evidence type="ECO:0000256" key="2">
    <source>
        <dbReference type="ARBA" id="ARBA00013090"/>
    </source>
</evidence>
<keyword evidence="6 7" id="KW-0961">Cell wall biogenesis/degradation</keyword>
<dbReference type="RefSeq" id="WP_249513073.1">
    <property type="nucleotide sequence ID" value="NZ_CP093365.1"/>
</dbReference>
<protein>
    <recommendedName>
        <fullName evidence="2 7">Glutamate racemase</fullName>
        <ecNumber evidence="2 7">5.1.1.3</ecNumber>
    </recommendedName>
</protein>
<evidence type="ECO:0000256" key="4">
    <source>
        <dbReference type="ARBA" id="ARBA00022984"/>
    </source>
</evidence>
<dbReference type="SUPFAM" id="SSF53681">
    <property type="entry name" value="Aspartate/glutamate racemase"/>
    <property type="match status" value="2"/>
</dbReference>
<reference evidence="8 9" key="1">
    <citation type="journal article" date="2022" name="Int. J. Syst. Evol. Microbiol.">
        <title>Apilactobacillus apisilvae sp. nov., Nicolia spurrieriana gen. nov. sp. nov., Bombilactobacillus folatiphilus sp. nov. and Bombilactobacillus thymidiniphilus sp. nov., four new lactic acid bacterial isolates from stingless bees Tetragonula carbonaria and Austroplebeia australis.</title>
        <authorList>
            <person name="Oliphant S.A."/>
            <person name="Watson-Haigh N.S."/>
            <person name="Sumby K.M."/>
            <person name="Gardner J."/>
            <person name="Groom S."/>
            <person name="Jiranek V."/>
        </authorList>
    </citation>
    <scope>NUCLEOTIDE SEQUENCE [LARGE SCALE GENOMIC DNA]</scope>
    <source>
        <strain evidence="8 9">SG4_A1</strain>
    </source>
</reference>
<dbReference type="PANTHER" id="PTHR21198:SF2">
    <property type="entry name" value="GLUTAMATE RACEMASE"/>
    <property type="match status" value="1"/>
</dbReference>
<feature type="active site" description="Proton donor/acceptor" evidence="7">
    <location>
        <position position="185"/>
    </location>
</feature>
<dbReference type="InterPro" id="IPR015942">
    <property type="entry name" value="Asp/Glu/hydantoin_racemase"/>
</dbReference>
<dbReference type="Gene3D" id="3.40.50.1860">
    <property type="match status" value="2"/>
</dbReference>
<comment type="function">
    <text evidence="7">Provides the (R)-glutamate required for cell wall biosynthesis.</text>
</comment>
<accession>A0ABY4PDZ7</accession>
<dbReference type="Pfam" id="PF01177">
    <property type="entry name" value="Asp_Glu_race"/>
    <property type="match status" value="1"/>
</dbReference>